<dbReference type="OrthoDB" id="17379at2759"/>
<evidence type="ECO:0000313" key="5">
    <source>
        <dbReference type="EMBL" id="PRP88036.1"/>
    </source>
</evidence>
<comment type="similarity">
    <text evidence="2 3">Belongs to the small heat shock protein (HSP20) family.</text>
</comment>
<dbReference type="AlphaFoldDB" id="A0A2P6NVT4"/>
<dbReference type="InterPro" id="IPR031107">
    <property type="entry name" value="Small_HSP"/>
</dbReference>
<evidence type="ECO:0000256" key="2">
    <source>
        <dbReference type="PROSITE-ProRule" id="PRU00285"/>
    </source>
</evidence>
<dbReference type="Proteomes" id="UP000241769">
    <property type="component" value="Unassembled WGS sequence"/>
</dbReference>
<keyword evidence="6" id="KW-1185">Reference proteome</keyword>
<dbReference type="Gene3D" id="2.60.40.790">
    <property type="match status" value="1"/>
</dbReference>
<feature type="domain" description="SHSP" evidence="4">
    <location>
        <begin position="25"/>
        <end position="143"/>
    </location>
</feature>
<accession>A0A2P6NVT4</accession>
<dbReference type="InParanoid" id="A0A2P6NVT4"/>
<evidence type="ECO:0000259" key="4">
    <source>
        <dbReference type="PROSITE" id="PS01031"/>
    </source>
</evidence>
<keyword evidence="1 5" id="KW-0346">Stress response</keyword>
<dbReference type="EMBL" id="MDYQ01000015">
    <property type="protein sequence ID" value="PRP88036.1"/>
    <property type="molecule type" value="Genomic_DNA"/>
</dbReference>
<evidence type="ECO:0000256" key="3">
    <source>
        <dbReference type="RuleBase" id="RU003616"/>
    </source>
</evidence>
<gene>
    <name evidence="5" type="ORF">PROFUN_04464</name>
</gene>
<evidence type="ECO:0000256" key="1">
    <source>
        <dbReference type="ARBA" id="ARBA00023016"/>
    </source>
</evidence>
<name>A0A2P6NVT4_9EUKA</name>
<dbReference type="InterPro" id="IPR002068">
    <property type="entry name" value="A-crystallin/Hsp20_dom"/>
</dbReference>
<proteinExistence type="inferred from homology"/>
<dbReference type="CDD" id="cd06464">
    <property type="entry name" value="ACD_sHsps-like"/>
    <property type="match status" value="1"/>
</dbReference>
<dbReference type="PROSITE" id="PS01031">
    <property type="entry name" value="SHSP"/>
    <property type="match status" value="1"/>
</dbReference>
<evidence type="ECO:0000313" key="6">
    <source>
        <dbReference type="Proteomes" id="UP000241769"/>
    </source>
</evidence>
<sequence>MKSENEDFLSVVTKAVGAADGLSKAFLGSVAPQVDVEETKNSFVIKADLPGYAKNQLQVSVEDSQSVTISGERPCTFASSGILSSRDPKLYSRIERPCGQFTRTLRLPKSVNVESVSSKLNNGVLEIILQKSASTNKVKVNIE</sequence>
<organism evidence="5 6">
    <name type="scientific">Planoprotostelium fungivorum</name>
    <dbReference type="NCBI Taxonomy" id="1890364"/>
    <lineage>
        <taxon>Eukaryota</taxon>
        <taxon>Amoebozoa</taxon>
        <taxon>Evosea</taxon>
        <taxon>Variosea</taxon>
        <taxon>Cavosteliida</taxon>
        <taxon>Cavosteliaceae</taxon>
        <taxon>Planoprotostelium</taxon>
    </lineage>
</organism>
<protein>
    <submittedName>
        <fullName evidence="5">Heat shock protein Hsp20</fullName>
    </submittedName>
</protein>
<reference evidence="5 6" key="1">
    <citation type="journal article" date="2018" name="Genome Biol. Evol.">
        <title>Multiple Roots of Fruiting Body Formation in Amoebozoa.</title>
        <authorList>
            <person name="Hillmann F."/>
            <person name="Forbes G."/>
            <person name="Novohradska S."/>
            <person name="Ferling I."/>
            <person name="Riege K."/>
            <person name="Groth M."/>
            <person name="Westermann M."/>
            <person name="Marz M."/>
            <person name="Spaller T."/>
            <person name="Winckler T."/>
            <person name="Schaap P."/>
            <person name="Glockner G."/>
        </authorList>
    </citation>
    <scope>NUCLEOTIDE SEQUENCE [LARGE SCALE GENOMIC DNA]</scope>
    <source>
        <strain evidence="5 6">Jena</strain>
    </source>
</reference>
<dbReference type="Pfam" id="PF00011">
    <property type="entry name" value="HSP20"/>
    <property type="match status" value="1"/>
</dbReference>
<dbReference type="PANTHER" id="PTHR11527">
    <property type="entry name" value="HEAT-SHOCK PROTEIN 20 FAMILY MEMBER"/>
    <property type="match status" value="1"/>
</dbReference>
<dbReference type="InterPro" id="IPR008978">
    <property type="entry name" value="HSP20-like_chaperone"/>
</dbReference>
<comment type="caution">
    <text evidence="5">The sequence shown here is derived from an EMBL/GenBank/DDBJ whole genome shotgun (WGS) entry which is preliminary data.</text>
</comment>
<dbReference type="STRING" id="1890364.A0A2P6NVT4"/>
<dbReference type="SUPFAM" id="SSF49764">
    <property type="entry name" value="HSP20-like chaperones"/>
    <property type="match status" value="1"/>
</dbReference>